<dbReference type="InterPro" id="IPR037401">
    <property type="entry name" value="SnoaL-like"/>
</dbReference>
<dbReference type="Gene3D" id="3.10.450.50">
    <property type="match status" value="1"/>
</dbReference>
<organism evidence="2 3">
    <name type="scientific">Mycobacterium paraterrae</name>
    <dbReference type="NCBI Taxonomy" id="577492"/>
    <lineage>
        <taxon>Bacteria</taxon>
        <taxon>Bacillati</taxon>
        <taxon>Actinomycetota</taxon>
        <taxon>Actinomycetes</taxon>
        <taxon>Mycobacteriales</taxon>
        <taxon>Mycobacteriaceae</taxon>
        <taxon>Mycobacterium</taxon>
    </lineage>
</organism>
<gene>
    <name evidence="2" type="ORF">MKK62_25720</name>
</gene>
<name>A0ABY3VJV4_9MYCO</name>
<protein>
    <submittedName>
        <fullName evidence="2">Nuclear transport factor 2 family protein</fullName>
    </submittedName>
</protein>
<evidence type="ECO:0000259" key="1">
    <source>
        <dbReference type="Pfam" id="PF12680"/>
    </source>
</evidence>
<dbReference type="InterPro" id="IPR032710">
    <property type="entry name" value="NTF2-like_dom_sf"/>
</dbReference>
<evidence type="ECO:0000313" key="3">
    <source>
        <dbReference type="Proteomes" id="UP001055336"/>
    </source>
</evidence>
<dbReference type="EMBL" id="CP092488">
    <property type="protein sequence ID" value="UMB69685.1"/>
    <property type="molecule type" value="Genomic_DNA"/>
</dbReference>
<dbReference type="RefSeq" id="WP_240261416.1">
    <property type="nucleotide sequence ID" value="NZ_CP092488.2"/>
</dbReference>
<reference evidence="2" key="1">
    <citation type="submission" date="2022-08" db="EMBL/GenBank/DDBJ databases">
        <title>Whole genome sequencing of non-tuberculosis mycobacteria type-strains.</title>
        <authorList>
            <person name="Igarashi Y."/>
            <person name="Osugi A."/>
            <person name="Mitarai S."/>
        </authorList>
    </citation>
    <scope>NUCLEOTIDE SEQUENCE</scope>
    <source>
        <strain evidence="2">DSM 45127</strain>
    </source>
</reference>
<accession>A0ABY3VJV4</accession>
<dbReference type="Proteomes" id="UP001055336">
    <property type="component" value="Chromosome"/>
</dbReference>
<sequence length="133" mass="14835">MAATRPDDLRDARERLVLRHVQAENDRDIDAVMATFTRPRYEIIPTGKVFDGESAVRAMILAQWKDLPPVQYSAVAIYHGDDGVVVETRTSAPDTSIDMLSVNVFGFDGAGLVLERCYFDRLQVGAQLGYQTE</sequence>
<feature type="domain" description="SnoaL-like" evidence="1">
    <location>
        <begin position="17"/>
        <end position="109"/>
    </location>
</feature>
<dbReference type="SUPFAM" id="SSF54427">
    <property type="entry name" value="NTF2-like"/>
    <property type="match status" value="1"/>
</dbReference>
<keyword evidence="3" id="KW-1185">Reference proteome</keyword>
<proteinExistence type="predicted"/>
<dbReference type="Pfam" id="PF12680">
    <property type="entry name" value="SnoaL_2"/>
    <property type="match status" value="1"/>
</dbReference>
<evidence type="ECO:0000313" key="2">
    <source>
        <dbReference type="EMBL" id="UMB69685.1"/>
    </source>
</evidence>